<protein>
    <recommendedName>
        <fullName evidence="1">DUF4326 domain-containing protein</fullName>
    </recommendedName>
</protein>
<feature type="domain" description="DUF4326" evidence="1">
    <location>
        <begin position="9"/>
        <end position="105"/>
    </location>
</feature>
<proteinExistence type="predicted"/>
<dbReference type="InterPro" id="IPR025475">
    <property type="entry name" value="DUF4326"/>
</dbReference>
<evidence type="ECO:0000259" key="1">
    <source>
        <dbReference type="Pfam" id="PF14216"/>
    </source>
</evidence>
<reference evidence="2" key="1">
    <citation type="journal article" date="2014" name="Int. J. Syst. Evol. Microbiol.">
        <title>Complete genome sequence of Corynebacterium casei LMG S-19264T (=DSM 44701T), isolated from a smear-ripened cheese.</title>
        <authorList>
            <consortium name="US DOE Joint Genome Institute (JGI-PGF)"/>
            <person name="Walter F."/>
            <person name="Albersmeier A."/>
            <person name="Kalinowski J."/>
            <person name="Ruckert C."/>
        </authorList>
    </citation>
    <scope>NUCLEOTIDE SEQUENCE</scope>
    <source>
        <strain evidence="2">CGMCC 4.7312</strain>
    </source>
</reference>
<name>A0A917TKL9_9ACTN</name>
<comment type="caution">
    <text evidence="2">The sequence shown here is derived from an EMBL/GenBank/DDBJ whole genome shotgun (WGS) entry which is preliminary data.</text>
</comment>
<reference evidence="2" key="2">
    <citation type="submission" date="2020-09" db="EMBL/GenBank/DDBJ databases">
        <authorList>
            <person name="Sun Q."/>
            <person name="Zhou Y."/>
        </authorList>
    </citation>
    <scope>NUCLEOTIDE SEQUENCE</scope>
    <source>
        <strain evidence="2">CGMCC 4.7312</strain>
    </source>
</reference>
<dbReference type="Pfam" id="PF14216">
    <property type="entry name" value="DUF4326"/>
    <property type="match status" value="1"/>
</dbReference>
<gene>
    <name evidence="2" type="ORF">GCM10011608_09440</name>
</gene>
<keyword evidence="3" id="KW-1185">Reference proteome</keyword>
<dbReference type="EMBL" id="BMNB01000003">
    <property type="protein sequence ID" value="GGM26751.1"/>
    <property type="molecule type" value="Genomic_DNA"/>
</dbReference>
<organism evidence="2 3">
    <name type="scientific">Micromonospora sonchi</name>
    <dbReference type="NCBI Taxonomy" id="1763543"/>
    <lineage>
        <taxon>Bacteria</taxon>
        <taxon>Bacillati</taxon>
        <taxon>Actinomycetota</taxon>
        <taxon>Actinomycetes</taxon>
        <taxon>Micromonosporales</taxon>
        <taxon>Micromonosporaceae</taxon>
        <taxon>Micromonospora</taxon>
    </lineage>
</organism>
<accession>A0A917TKL9</accession>
<dbReference type="AlphaFoldDB" id="A0A917TKL9"/>
<dbReference type="Proteomes" id="UP000608890">
    <property type="component" value="Unassembled WGS sequence"/>
</dbReference>
<evidence type="ECO:0000313" key="3">
    <source>
        <dbReference type="Proteomes" id="UP000608890"/>
    </source>
</evidence>
<sequence>MSPQRIQRKRVAGWRRPDNAVIVDRTSRWGNPFTLADCLDAEVADNEADARKVCVTAYDAWLDGDYAHVEPARRLRILAELHTLAGKDLACPCEPGLLCHGDVLIRRAARHNVGAVAS</sequence>
<dbReference type="RefSeq" id="WP_189040991.1">
    <property type="nucleotide sequence ID" value="NZ_BMNB01000003.1"/>
</dbReference>
<evidence type="ECO:0000313" key="2">
    <source>
        <dbReference type="EMBL" id="GGM26751.1"/>
    </source>
</evidence>